<evidence type="ECO:0000313" key="8">
    <source>
        <dbReference type="EMBL" id="OMJ80649.1"/>
    </source>
</evidence>
<dbReference type="Pfam" id="PF00069">
    <property type="entry name" value="Pkinase"/>
    <property type="match status" value="1"/>
</dbReference>
<dbReference type="CDD" id="cd14016">
    <property type="entry name" value="STKc_CK1"/>
    <property type="match status" value="1"/>
</dbReference>
<reference evidence="8 9" key="1">
    <citation type="submission" date="2016-11" db="EMBL/GenBank/DDBJ databases">
        <title>The macronuclear genome of Stentor coeruleus: a giant cell with tiny introns.</title>
        <authorList>
            <person name="Slabodnick M."/>
            <person name="Ruby J.G."/>
            <person name="Reiff S.B."/>
            <person name="Swart E.C."/>
            <person name="Gosai S."/>
            <person name="Prabakaran S."/>
            <person name="Witkowska E."/>
            <person name="Larue G.E."/>
            <person name="Fisher S."/>
            <person name="Freeman R.M."/>
            <person name="Gunawardena J."/>
            <person name="Chu W."/>
            <person name="Stover N.A."/>
            <person name="Gregory B.D."/>
            <person name="Nowacki M."/>
            <person name="Derisi J."/>
            <person name="Roy S.W."/>
            <person name="Marshall W.F."/>
            <person name="Sood P."/>
        </authorList>
    </citation>
    <scope>NUCLEOTIDE SEQUENCE [LARGE SCALE GENOMIC DNA]</scope>
    <source>
        <strain evidence="8">WM001</strain>
    </source>
</reference>
<dbReference type="SUPFAM" id="SSF56112">
    <property type="entry name" value="Protein kinase-like (PK-like)"/>
    <property type="match status" value="1"/>
</dbReference>
<dbReference type="InterPro" id="IPR008271">
    <property type="entry name" value="Ser/Thr_kinase_AS"/>
</dbReference>
<dbReference type="Proteomes" id="UP000187209">
    <property type="component" value="Unassembled WGS sequence"/>
</dbReference>
<dbReference type="AlphaFoldDB" id="A0A1R2BUZ9"/>
<keyword evidence="6" id="KW-0418">Kinase</keyword>
<proteinExistence type="inferred from homology"/>
<dbReference type="Gene3D" id="1.10.510.10">
    <property type="entry name" value="Transferase(Phosphotransferase) domain 1"/>
    <property type="match status" value="1"/>
</dbReference>
<evidence type="ECO:0000256" key="2">
    <source>
        <dbReference type="ARBA" id="ARBA00022741"/>
    </source>
</evidence>
<gene>
    <name evidence="8" type="ORF">SteCoe_19024</name>
</gene>
<dbReference type="InterPro" id="IPR050235">
    <property type="entry name" value="CK1_Ser-Thr_kinase"/>
</dbReference>
<dbReference type="PROSITE" id="PS00108">
    <property type="entry name" value="PROTEIN_KINASE_ST"/>
    <property type="match status" value="1"/>
</dbReference>
<evidence type="ECO:0000256" key="4">
    <source>
        <dbReference type="ARBA" id="ARBA00023860"/>
    </source>
</evidence>
<feature type="binding site" evidence="5">
    <location>
        <position position="38"/>
    </location>
    <ligand>
        <name>ATP</name>
        <dbReference type="ChEBI" id="CHEBI:30616"/>
    </ligand>
</feature>
<sequence length="321" mass="37775">MDLQVGNKYRLVKKIGSGSFGIIYLAHHIEKAEEVAVKLEKSDSKYPQLELEYRVYRLLQGGIGIPKLISYSKESGYNVLIIELLGPCLEKLFQYCRQRFTLKTVLMIADQMISRVENMHSKNLIHRDIKPDNFIIGNDKNSSQVFIIDFGLTKKYFDQKTMTHIPYREGKSLTGTARYASINTHLGIEQSRRDDLESLGYVFMYFLQGSLPWQGLNGATKKEKYQNILDKKIETTVEDLCKNFPIEFTIYLNYCKSIRFEDKPDYIYLKRIFKELLSKQGYQYDYIYDWNILRLKKQNIQEDNKSNRRISQTRGLQRKTK</sequence>
<dbReference type="EMBL" id="MPUH01000414">
    <property type="protein sequence ID" value="OMJ80649.1"/>
    <property type="molecule type" value="Genomic_DNA"/>
</dbReference>
<comment type="similarity">
    <text evidence="6">Belongs to the protein kinase superfamily.</text>
</comment>
<keyword evidence="6" id="KW-0723">Serine/threonine-protein kinase</keyword>
<dbReference type="EC" id="2.7.11.1" evidence="1"/>
<dbReference type="InterPro" id="IPR011009">
    <property type="entry name" value="Kinase-like_dom_sf"/>
</dbReference>
<evidence type="ECO:0000256" key="1">
    <source>
        <dbReference type="ARBA" id="ARBA00012513"/>
    </source>
</evidence>
<protein>
    <recommendedName>
        <fullName evidence="4">Casein kinase I</fullName>
        <ecNumber evidence="1">2.7.11.1</ecNumber>
    </recommendedName>
</protein>
<feature type="domain" description="Protein kinase" evidence="7">
    <location>
        <begin position="9"/>
        <end position="277"/>
    </location>
</feature>
<dbReference type="PANTHER" id="PTHR11909">
    <property type="entry name" value="CASEIN KINASE-RELATED"/>
    <property type="match status" value="1"/>
</dbReference>
<dbReference type="PROSITE" id="PS00107">
    <property type="entry name" value="PROTEIN_KINASE_ATP"/>
    <property type="match status" value="1"/>
</dbReference>
<accession>A0A1R2BUZ9</accession>
<dbReference type="SMART" id="SM00220">
    <property type="entry name" value="S_TKc"/>
    <property type="match status" value="1"/>
</dbReference>
<dbReference type="GO" id="GO:0004674">
    <property type="term" value="F:protein serine/threonine kinase activity"/>
    <property type="evidence" value="ECO:0007669"/>
    <property type="project" value="UniProtKB-KW"/>
</dbReference>
<evidence type="ECO:0000313" key="9">
    <source>
        <dbReference type="Proteomes" id="UP000187209"/>
    </source>
</evidence>
<evidence type="ECO:0000259" key="7">
    <source>
        <dbReference type="PROSITE" id="PS50011"/>
    </source>
</evidence>
<dbReference type="GO" id="GO:0005524">
    <property type="term" value="F:ATP binding"/>
    <property type="evidence" value="ECO:0007669"/>
    <property type="project" value="UniProtKB-UniRule"/>
</dbReference>
<dbReference type="InterPro" id="IPR000719">
    <property type="entry name" value="Prot_kinase_dom"/>
</dbReference>
<dbReference type="InterPro" id="IPR017441">
    <property type="entry name" value="Protein_kinase_ATP_BS"/>
</dbReference>
<keyword evidence="2 5" id="KW-0547">Nucleotide-binding</keyword>
<comment type="caution">
    <text evidence="8">The sequence shown here is derived from an EMBL/GenBank/DDBJ whole genome shotgun (WGS) entry which is preliminary data.</text>
</comment>
<name>A0A1R2BUZ9_9CILI</name>
<evidence type="ECO:0000256" key="3">
    <source>
        <dbReference type="ARBA" id="ARBA00022840"/>
    </source>
</evidence>
<dbReference type="FunFam" id="1.10.510.10:FF:000596">
    <property type="entry name" value="CK1 family protein kinase"/>
    <property type="match status" value="1"/>
</dbReference>
<keyword evidence="9" id="KW-1185">Reference proteome</keyword>
<keyword evidence="3 5" id="KW-0067">ATP-binding</keyword>
<dbReference type="PROSITE" id="PS50011">
    <property type="entry name" value="PROTEIN_KINASE_DOM"/>
    <property type="match status" value="1"/>
</dbReference>
<keyword evidence="6" id="KW-0808">Transferase</keyword>
<organism evidence="8 9">
    <name type="scientific">Stentor coeruleus</name>
    <dbReference type="NCBI Taxonomy" id="5963"/>
    <lineage>
        <taxon>Eukaryota</taxon>
        <taxon>Sar</taxon>
        <taxon>Alveolata</taxon>
        <taxon>Ciliophora</taxon>
        <taxon>Postciliodesmatophora</taxon>
        <taxon>Heterotrichea</taxon>
        <taxon>Heterotrichida</taxon>
        <taxon>Stentoridae</taxon>
        <taxon>Stentor</taxon>
    </lineage>
</organism>
<evidence type="ECO:0000256" key="5">
    <source>
        <dbReference type="PROSITE-ProRule" id="PRU10141"/>
    </source>
</evidence>
<evidence type="ECO:0000256" key="6">
    <source>
        <dbReference type="RuleBase" id="RU000304"/>
    </source>
</evidence>